<evidence type="ECO:0000256" key="2">
    <source>
        <dbReference type="ARBA" id="ARBA00023145"/>
    </source>
</evidence>
<dbReference type="PROSITE" id="PS00139">
    <property type="entry name" value="THIOL_PROTEASE_CYS"/>
    <property type="match status" value="1"/>
</dbReference>
<dbReference type="PROSITE" id="PS00640">
    <property type="entry name" value="THIOL_PROTEASE_ASN"/>
    <property type="match status" value="1"/>
</dbReference>
<keyword evidence="2" id="KW-0865">Zymogen</keyword>
<dbReference type="PRINTS" id="PR00705">
    <property type="entry name" value="PAPAIN"/>
</dbReference>
<dbReference type="SUPFAM" id="SSF75001">
    <property type="entry name" value="Dipeptidyl peptidase I (cathepsin C), exclusion domain"/>
    <property type="match status" value="1"/>
</dbReference>
<gene>
    <name evidence="6" type="ORF">QSP1433_LOCUS1443</name>
</gene>
<organism evidence="6">
    <name type="scientific">Mucochytrium quahogii</name>
    <dbReference type="NCBI Taxonomy" id="96639"/>
    <lineage>
        <taxon>Eukaryota</taxon>
        <taxon>Sar</taxon>
        <taxon>Stramenopiles</taxon>
        <taxon>Bigyra</taxon>
        <taxon>Labyrinthulomycetes</taxon>
        <taxon>Thraustochytrida</taxon>
        <taxon>Thraustochytriidae</taxon>
        <taxon>Mucochytrium</taxon>
    </lineage>
</organism>
<evidence type="ECO:0000256" key="3">
    <source>
        <dbReference type="ARBA" id="ARBA00023157"/>
    </source>
</evidence>
<dbReference type="InterPro" id="IPR000169">
    <property type="entry name" value="Pept_cys_AS"/>
</dbReference>
<evidence type="ECO:0000259" key="5">
    <source>
        <dbReference type="SMART" id="SM00645"/>
    </source>
</evidence>
<proteinExistence type="inferred from homology"/>
<evidence type="ECO:0000256" key="1">
    <source>
        <dbReference type="ARBA" id="ARBA00008455"/>
    </source>
</evidence>
<dbReference type="SUPFAM" id="SSF54001">
    <property type="entry name" value="Cysteine proteinases"/>
    <property type="match status" value="1"/>
</dbReference>
<comment type="similarity">
    <text evidence="1">Belongs to the peptidase C1 family.</text>
</comment>
<dbReference type="Gene3D" id="3.90.70.10">
    <property type="entry name" value="Cysteine proteinases"/>
    <property type="match status" value="1"/>
</dbReference>
<accession>A0A7S2W4K0</accession>
<dbReference type="Gene3D" id="2.40.128.80">
    <property type="entry name" value="Cathepsin C, exclusion domain"/>
    <property type="match status" value="1"/>
</dbReference>
<dbReference type="SMART" id="SM00645">
    <property type="entry name" value="Pept_C1"/>
    <property type="match status" value="1"/>
</dbReference>
<dbReference type="EMBL" id="HBHK01002477">
    <property type="protein sequence ID" value="CAD9665672.1"/>
    <property type="molecule type" value="Transcribed_RNA"/>
</dbReference>
<dbReference type="GO" id="GO:0008234">
    <property type="term" value="F:cysteine-type peptidase activity"/>
    <property type="evidence" value="ECO:0007669"/>
    <property type="project" value="InterPro"/>
</dbReference>
<dbReference type="InterPro" id="IPR013128">
    <property type="entry name" value="Peptidase_C1A"/>
</dbReference>
<dbReference type="InterPro" id="IPR038765">
    <property type="entry name" value="Papain-like_cys_pep_sf"/>
</dbReference>
<protein>
    <recommendedName>
        <fullName evidence="5">Peptidase C1A papain C-terminal domain-containing protein</fullName>
    </recommendedName>
</protein>
<dbReference type="GO" id="GO:0006508">
    <property type="term" value="P:proteolysis"/>
    <property type="evidence" value="ECO:0007669"/>
    <property type="project" value="InterPro"/>
</dbReference>
<feature type="chain" id="PRO_5031262109" description="Peptidase C1A papain C-terminal domain-containing protein" evidence="4">
    <location>
        <begin position="17"/>
        <end position="676"/>
    </location>
</feature>
<dbReference type="InterPro" id="IPR000668">
    <property type="entry name" value="Peptidase_C1A_C"/>
</dbReference>
<dbReference type="InterPro" id="IPR025661">
    <property type="entry name" value="Pept_asp_AS"/>
</dbReference>
<evidence type="ECO:0000256" key="4">
    <source>
        <dbReference type="SAM" id="SignalP"/>
    </source>
</evidence>
<dbReference type="InterPro" id="IPR036496">
    <property type="entry name" value="CathepsinC_exc_dom_sf"/>
</dbReference>
<keyword evidence="4" id="KW-0732">Signal</keyword>
<feature type="domain" description="Peptidase C1A papain C-terminal" evidence="5">
    <location>
        <begin position="400"/>
        <end position="655"/>
    </location>
</feature>
<sequence length="676" mass="74502">MRILLALAAAAGLAKGDLPSHCMGGEFIGEWDVKMTAPSSVEVDAQLFNMTQVCGHARPDDFKTSIEVNDGFDNWFIKRLKDRHANLTGLKVDEYRLCVKYANGTDAKICPRSGKENKDVCSSGDGCKAVSFSMVYDEGFMFSTTMFGPLTQHVAFFRYAPLNGGSSIPDGNILSKWKTQCDATISGTYTASGEFLNQQHNGSIYRGCFVAKKTQKVAEHPSEMRGKELVVDMDTQVGGHSALQLHSASLLQLNQGAKSKSLGKASQHSMAHQAARMTTFLDSEFKVSREFVDRINGLQLGWEAQLDSATSFGGNNRAALLRLGIAQQSHSSSYLESLQHRLLQMGATDFNRDTSEERSSLSTEEFAEQVISTSPTYSVLSSQHEKEDEKKENTCALQVLPKNFSWTDSNMSRCPGVVSDAVDQGSCGSCYAMAATRAASFRYRIANHPDENCSKGNGSKKALSTLFSAQGVLDCSYLNQGCDGGYPVLAAYHGFSEGFMDTSCDKYIHKSETCSAKKNCTKYFVKDFHYAGGAYGYGTNMHDMMFDLIKYGPLTVGIDASPELQVYRRGIFSPLWDASNQRLKYGNSVWTKTTHAIVLVGWGEETLTGKDGKPVTVPYWILQNTWGKHWGDEGLFKVKRGSDEIAVESMPVSIRFSDTVSEVSKEYVKKYEECMK</sequence>
<keyword evidence="3" id="KW-1015">Disulfide bond</keyword>
<reference evidence="6" key="1">
    <citation type="submission" date="2021-01" db="EMBL/GenBank/DDBJ databases">
        <authorList>
            <person name="Corre E."/>
            <person name="Pelletier E."/>
            <person name="Niang G."/>
            <person name="Scheremetjew M."/>
            <person name="Finn R."/>
            <person name="Kale V."/>
            <person name="Holt S."/>
            <person name="Cochrane G."/>
            <person name="Meng A."/>
            <person name="Brown T."/>
            <person name="Cohen L."/>
        </authorList>
    </citation>
    <scope>NUCLEOTIDE SEQUENCE</scope>
    <source>
        <strain evidence="6">NY070348D</strain>
    </source>
</reference>
<dbReference type="PANTHER" id="PTHR12411">
    <property type="entry name" value="CYSTEINE PROTEASE FAMILY C1-RELATED"/>
    <property type="match status" value="1"/>
</dbReference>
<dbReference type="InterPro" id="IPR025660">
    <property type="entry name" value="Pept_his_AS"/>
</dbReference>
<evidence type="ECO:0000313" key="6">
    <source>
        <dbReference type="EMBL" id="CAD9665672.1"/>
    </source>
</evidence>
<dbReference type="Pfam" id="PF00112">
    <property type="entry name" value="Peptidase_C1"/>
    <property type="match status" value="1"/>
</dbReference>
<dbReference type="AlphaFoldDB" id="A0A7S2W4K0"/>
<name>A0A7S2W4K0_9STRA</name>
<dbReference type="PROSITE" id="PS00639">
    <property type="entry name" value="THIOL_PROTEASE_HIS"/>
    <property type="match status" value="1"/>
</dbReference>
<feature type="signal peptide" evidence="4">
    <location>
        <begin position="1"/>
        <end position="16"/>
    </location>
</feature>